<dbReference type="Proteomes" id="UP001153332">
    <property type="component" value="Unassembled WGS sequence"/>
</dbReference>
<evidence type="ECO:0000313" key="2">
    <source>
        <dbReference type="Proteomes" id="UP001153332"/>
    </source>
</evidence>
<comment type="caution">
    <text evidence="1">The sequence shown here is derived from an EMBL/GenBank/DDBJ whole genome shotgun (WGS) entry which is preliminary data.</text>
</comment>
<protein>
    <submittedName>
        <fullName evidence="1">Uncharacterized protein</fullName>
    </submittedName>
</protein>
<proteinExistence type="predicted"/>
<reference evidence="1" key="1">
    <citation type="submission" date="2022-12" db="EMBL/GenBank/DDBJ databases">
        <title>Genome Sequence of Lasiodiplodia mahajangana.</title>
        <authorList>
            <person name="Buettner E."/>
        </authorList>
    </citation>
    <scope>NUCLEOTIDE SEQUENCE</scope>
    <source>
        <strain evidence="1">VT137</strain>
    </source>
</reference>
<sequence length="136" mass="15352">MRQGIAEDLCYLSRLCTEDDRHYIVKCHGWDDVQYKHQGAVLWFEDPAHPNEAANTQPGPFSIYNISTSSANTSVAVHNIPMLLGAQSAAEIRQKATMFADGSLFMLAGRRTTNLQLKLWRLQGYMADYKKENEGD</sequence>
<evidence type="ECO:0000313" key="1">
    <source>
        <dbReference type="EMBL" id="KAJ8130897.1"/>
    </source>
</evidence>
<organism evidence="1 2">
    <name type="scientific">Lasiodiplodia mahajangana</name>
    <dbReference type="NCBI Taxonomy" id="1108764"/>
    <lineage>
        <taxon>Eukaryota</taxon>
        <taxon>Fungi</taxon>
        <taxon>Dikarya</taxon>
        <taxon>Ascomycota</taxon>
        <taxon>Pezizomycotina</taxon>
        <taxon>Dothideomycetes</taxon>
        <taxon>Dothideomycetes incertae sedis</taxon>
        <taxon>Botryosphaeriales</taxon>
        <taxon>Botryosphaeriaceae</taxon>
        <taxon>Lasiodiplodia</taxon>
    </lineage>
</organism>
<accession>A0ACC2JTP7</accession>
<name>A0ACC2JTP7_9PEZI</name>
<dbReference type="EMBL" id="JAPUUL010000400">
    <property type="protein sequence ID" value="KAJ8130897.1"/>
    <property type="molecule type" value="Genomic_DNA"/>
</dbReference>
<keyword evidence="2" id="KW-1185">Reference proteome</keyword>
<gene>
    <name evidence="1" type="ORF">O1611_g2730</name>
</gene>